<accession>E1JX36</accession>
<proteinExistence type="predicted"/>
<reference evidence="2 3" key="1">
    <citation type="submission" date="2010-08" db="EMBL/GenBank/DDBJ databases">
        <title>The draft genome of Desulfovibrio fructosovorans JJ.</title>
        <authorList>
            <consortium name="US DOE Joint Genome Institute (JGI-PGF)"/>
            <person name="Lucas S."/>
            <person name="Copeland A."/>
            <person name="Lapidus A."/>
            <person name="Cheng J.-F."/>
            <person name="Bruce D."/>
            <person name="Goodwin L."/>
            <person name="Pitluck S."/>
            <person name="Land M.L."/>
            <person name="Hauser L."/>
            <person name="Chang Y.-J."/>
            <person name="Jeffries C."/>
            <person name="Wall J.D."/>
            <person name="Stahl D.A."/>
            <person name="Arkin A.P."/>
            <person name="Dehal P."/>
            <person name="Stolyar S.M."/>
            <person name="Hazen T.C."/>
            <person name="Woyke T.J."/>
        </authorList>
    </citation>
    <scope>NUCLEOTIDE SEQUENCE [LARGE SCALE GENOMIC DNA]</scope>
    <source>
        <strain evidence="2 3">JJ</strain>
    </source>
</reference>
<evidence type="ECO:0000256" key="1">
    <source>
        <dbReference type="SAM" id="MobiDB-lite"/>
    </source>
</evidence>
<gene>
    <name evidence="2" type="ORF">DesfrDRAFT_2160</name>
</gene>
<sequence length="101" mass="11438">MKKFRVYFATKVHVTYSWFRRKKDVSETDYVVVLAHNEAHAHKEAKKYVDMETLGMPFQVTHITPAADDEIEGRHGSLGLVPPPAQESPQEAGELESNTPD</sequence>
<feature type="region of interest" description="Disordered" evidence="1">
    <location>
        <begin position="68"/>
        <end position="101"/>
    </location>
</feature>
<evidence type="ECO:0000313" key="2">
    <source>
        <dbReference type="EMBL" id="EFL51001.1"/>
    </source>
</evidence>
<keyword evidence="3" id="KW-1185">Reference proteome</keyword>
<dbReference type="eggNOG" id="ENOG50317VB">
    <property type="taxonomic scope" value="Bacteria"/>
</dbReference>
<dbReference type="AlphaFoldDB" id="E1JX36"/>
<dbReference type="STRING" id="596151.DesfrDRAFT_2160"/>
<protein>
    <submittedName>
        <fullName evidence="2">Uncharacterized protein</fullName>
    </submittedName>
</protein>
<dbReference type="OrthoDB" id="5457728at2"/>
<comment type="caution">
    <text evidence="2">The sequence shown here is derived from an EMBL/GenBank/DDBJ whole genome shotgun (WGS) entry which is preliminary data.</text>
</comment>
<organism evidence="2 3">
    <name type="scientific">Solidesulfovibrio fructosivorans JJ]</name>
    <dbReference type="NCBI Taxonomy" id="596151"/>
    <lineage>
        <taxon>Bacteria</taxon>
        <taxon>Pseudomonadati</taxon>
        <taxon>Thermodesulfobacteriota</taxon>
        <taxon>Desulfovibrionia</taxon>
        <taxon>Desulfovibrionales</taxon>
        <taxon>Desulfovibrionaceae</taxon>
        <taxon>Solidesulfovibrio</taxon>
    </lineage>
</organism>
<evidence type="ECO:0000313" key="3">
    <source>
        <dbReference type="Proteomes" id="UP000006250"/>
    </source>
</evidence>
<dbReference type="Proteomes" id="UP000006250">
    <property type="component" value="Unassembled WGS sequence"/>
</dbReference>
<dbReference type="RefSeq" id="WP_005993759.1">
    <property type="nucleotide sequence ID" value="NZ_AECZ01000013.1"/>
</dbReference>
<dbReference type="EMBL" id="AECZ01000013">
    <property type="protein sequence ID" value="EFL51001.1"/>
    <property type="molecule type" value="Genomic_DNA"/>
</dbReference>
<name>E1JX36_SOLFR</name>